<dbReference type="PROSITE" id="PS51819">
    <property type="entry name" value="VOC"/>
    <property type="match status" value="1"/>
</dbReference>
<dbReference type="PANTHER" id="PTHR13774">
    <property type="entry name" value="PHENAZINE BIOSYNTHESIS PROTEIN"/>
    <property type="match status" value="1"/>
</dbReference>
<accession>A0ABW1H5K2</accession>
<gene>
    <name evidence="2" type="ORF">ACFQGL_14070</name>
</gene>
<keyword evidence="3" id="KW-1185">Reference proteome</keyword>
<dbReference type="Proteomes" id="UP001596226">
    <property type="component" value="Unassembled WGS sequence"/>
</dbReference>
<reference evidence="3" key="1">
    <citation type="journal article" date="2019" name="Int. J. Syst. Evol. Microbiol.">
        <title>The Global Catalogue of Microorganisms (GCM) 10K type strain sequencing project: providing services to taxonomists for standard genome sequencing and annotation.</title>
        <authorList>
            <consortium name="The Broad Institute Genomics Platform"/>
            <consortium name="The Broad Institute Genome Sequencing Center for Infectious Disease"/>
            <person name="Wu L."/>
            <person name="Ma J."/>
        </authorList>
    </citation>
    <scope>NUCLEOTIDE SEQUENCE [LARGE SCALE GENOMIC DNA]</scope>
    <source>
        <strain evidence="3">CGMCC 4.7144</strain>
    </source>
</reference>
<dbReference type="Gene3D" id="3.10.180.10">
    <property type="entry name" value="2,3-Dihydroxybiphenyl 1,2-Dioxygenase, domain 1"/>
    <property type="match status" value="1"/>
</dbReference>
<dbReference type="InterPro" id="IPR003719">
    <property type="entry name" value="Phenazine_PhzF-like"/>
</dbReference>
<dbReference type="GO" id="GO:0016853">
    <property type="term" value="F:isomerase activity"/>
    <property type="evidence" value="ECO:0007669"/>
    <property type="project" value="UniProtKB-KW"/>
</dbReference>
<protein>
    <submittedName>
        <fullName evidence="2">PhzF family phenazine biosynthesis isomerase</fullName>
    </submittedName>
</protein>
<dbReference type="SUPFAM" id="SSF54506">
    <property type="entry name" value="Diaminopimelate epimerase-like"/>
    <property type="match status" value="1"/>
</dbReference>
<dbReference type="SUPFAM" id="SSF54593">
    <property type="entry name" value="Glyoxalase/Bleomycin resistance protein/Dihydroxybiphenyl dioxygenase"/>
    <property type="match status" value="1"/>
</dbReference>
<comment type="caution">
    <text evidence="2">The sequence shown here is derived from an EMBL/GenBank/DDBJ whole genome shotgun (WGS) entry which is preliminary data.</text>
</comment>
<evidence type="ECO:0000313" key="2">
    <source>
        <dbReference type="EMBL" id="MFC5924473.1"/>
    </source>
</evidence>
<dbReference type="EMBL" id="JBHSQS010000007">
    <property type="protein sequence ID" value="MFC5924473.1"/>
    <property type="molecule type" value="Genomic_DNA"/>
</dbReference>
<name>A0ABW1H5K2_9ACTN</name>
<organism evidence="2 3">
    <name type="scientific">Micromonospora vulcania</name>
    <dbReference type="NCBI Taxonomy" id="1441873"/>
    <lineage>
        <taxon>Bacteria</taxon>
        <taxon>Bacillati</taxon>
        <taxon>Actinomycetota</taxon>
        <taxon>Actinomycetes</taxon>
        <taxon>Micromonosporales</taxon>
        <taxon>Micromonosporaceae</taxon>
        <taxon>Micromonospora</taxon>
    </lineage>
</organism>
<keyword evidence="2" id="KW-0413">Isomerase</keyword>
<dbReference type="InterPro" id="IPR004360">
    <property type="entry name" value="Glyas_Fos-R_dOase_dom"/>
</dbReference>
<evidence type="ECO:0000313" key="3">
    <source>
        <dbReference type="Proteomes" id="UP001596226"/>
    </source>
</evidence>
<sequence>MAQNERSNEVRQLRVVVEAADYDDAVALYQDALGLKRQAAFEGEGGARVVILDAGRATLEIANPAQRAMIDDVEVGRQVSPRIRLAFEVDDATTTTDALVAAGADLVAAPTQTPWNSLNSRLDTAGGLQITLFQELGARQPASVPFALVDVFGDAPLTGNPLGVVDLTDWDGPVPEAWYSTVARELNQSETTFILPGRDGAVRELRSYTAGGVEVFGAGHNSLGAWYWLLATGRLGSLASGTEIVQRIGGRDLPLVVRDGGHIDMGQTAASFGAYADPALVAGALGLAVDDISDAPAPQVVNTGAGHLMVVLQSRAALAAATLDKSALVAVAQTVQAQGVYLAWRSDTEPQPTVHARFFNPGVGLDEDPATGSAAGPLAALLHRHELLATDQRLTIVQGEEMGRRSTIRAAVAADGTVTVSGRGFVTVRGSIHAPSAVTPPSA</sequence>
<dbReference type="InterPro" id="IPR029068">
    <property type="entry name" value="Glyas_Bleomycin-R_OHBP_Dase"/>
</dbReference>
<evidence type="ECO:0000259" key="1">
    <source>
        <dbReference type="PROSITE" id="PS51819"/>
    </source>
</evidence>
<feature type="domain" description="VOC" evidence="1">
    <location>
        <begin position="11"/>
        <end position="135"/>
    </location>
</feature>
<dbReference type="Pfam" id="PF02567">
    <property type="entry name" value="PhzC-PhzF"/>
    <property type="match status" value="1"/>
</dbReference>
<dbReference type="Gene3D" id="3.10.310.10">
    <property type="entry name" value="Diaminopimelate Epimerase, Chain A, domain 1"/>
    <property type="match status" value="2"/>
</dbReference>
<dbReference type="RefSeq" id="WP_377511186.1">
    <property type="nucleotide sequence ID" value="NZ_JBHSQS010000007.1"/>
</dbReference>
<dbReference type="InterPro" id="IPR037523">
    <property type="entry name" value="VOC_core"/>
</dbReference>
<dbReference type="NCBIfam" id="TIGR00654">
    <property type="entry name" value="PhzF_family"/>
    <property type="match status" value="1"/>
</dbReference>
<proteinExistence type="predicted"/>
<dbReference type="Pfam" id="PF00903">
    <property type="entry name" value="Glyoxalase"/>
    <property type="match status" value="1"/>
</dbReference>